<proteinExistence type="predicted"/>
<dbReference type="InterPro" id="IPR037465">
    <property type="entry name" value="YlxR"/>
</dbReference>
<dbReference type="PANTHER" id="PTHR34215:SF1">
    <property type="entry name" value="YLXR DOMAIN-CONTAINING PROTEIN"/>
    <property type="match status" value="1"/>
</dbReference>
<evidence type="ECO:0000259" key="1">
    <source>
        <dbReference type="Pfam" id="PF04296"/>
    </source>
</evidence>
<dbReference type="Pfam" id="PF04296">
    <property type="entry name" value="YlxR"/>
    <property type="match status" value="1"/>
</dbReference>
<dbReference type="Proteomes" id="UP001597135">
    <property type="component" value="Unassembled WGS sequence"/>
</dbReference>
<dbReference type="SUPFAM" id="SSF64376">
    <property type="entry name" value="YlxR-like"/>
    <property type="match status" value="1"/>
</dbReference>
<gene>
    <name evidence="2" type="ORF">ACFQ4E_00325</name>
</gene>
<accession>A0ABW3ZD22</accession>
<dbReference type="InterPro" id="IPR007393">
    <property type="entry name" value="YlxR_dom"/>
</dbReference>
<name>A0ABW3ZD22_9RHOB</name>
<sequence length="211" mass="22350">MSRGGAQKARDEGPERKCIATGEVQPASGLIRFVVAPDGALAPDLAGKLPGRGIWVSATRTAIDRAESKKLFARAARQPVEAPEGLADHLERMLARRVVDLISLARKSGDAVAGYEKVKDMLAKEQATVLIQAEDGSARGKSKLSTPHYGRYIGWLTADELGQAFGRETVIHAALGAGGLAKRVVEEAQRLKGFRIGTADAGDGGRGRRKG</sequence>
<dbReference type="CDD" id="cd00279">
    <property type="entry name" value="YlxR"/>
    <property type="match status" value="1"/>
</dbReference>
<organism evidence="2 3">
    <name type="scientific">Litorisediminicola beolgyonensis</name>
    <dbReference type="NCBI Taxonomy" id="1173614"/>
    <lineage>
        <taxon>Bacteria</taxon>
        <taxon>Pseudomonadati</taxon>
        <taxon>Pseudomonadota</taxon>
        <taxon>Alphaproteobacteria</taxon>
        <taxon>Rhodobacterales</taxon>
        <taxon>Paracoccaceae</taxon>
        <taxon>Litorisediminicola</taxon>
    </lineage>
</organism>
<evidence type="ECO:0000313" key="2">
    <source>
        <dbReference type="EMBL" id="MFD1340860.1"/>
    </source>
</evidence>
<reference evidence="3" key="1">
    <citation type="journal article" date="2019" name="Int. J. Syst. Evol. Microbiol.">
        <title>The Global Catalogue of Microorganisms (GCM) 10K type strain sequencing project: providing services to taxonomists for standard genome sequencing and annotation.</title>
        <authorList>
            <consortium name="The Broad Institute Genomics Platform"/>
            <consortium name="The Broad Institute Genome Sequencing Center for Infectious Disease"/>
            <person name="Wu L."/>
            <person name="Ma J."/>
        </authorList>
    </citation>
    <scope>NUCLEOTIDE SEQUENCE [LARGE SCALE GENOMIC DNA]</scope>
    <source>
        <strain evidence="3">CCUG 62953</strain>
    </source>
</reference>
<dbReference type="EMBL" id="JBHTMU010000001">
    <property type="protein sequence ID" value="MFD1340860.1"/>
    <property type="molecule type" value="Genomic_DNA"/>
</dbReference>
<evidence type="ECO:0000313" key="3">
    <source>
        <dbReference type="Proteomes" id="UP001597135"/>
    </source>
</evidence>
<dbReference type="SUPFAM" id="SSF55315">
    <property type="entry name" value="L30e-like"/>
    <property type="match status" value="1"/>
</dbReference>
<protein>
    <submittedName>
        <fullName evidence="2">RNA-binding protein</fullName>
    </submittedName>
</protein>
<dbReference type="PANTHER" id="PTHR34215">
    <property type="entry name" value="BLL0784 PROTEIN"/>
    <property type="match status" value="1"/>
</dbReference>
<dbReference type="RefSeq" id="WP_386800922.1">
    <property type="nucleotide sequence ID" value="NZ_JBHTMU010000001.1"/>
</dbReference>
<dbReference type="NCBIfam" id="NF006622">
    <property type="entry name" value="PRK09190.1"/>
    <property type="match status" value="1"/>
</dbReference>
<dbReference type="InterPro" id="IPR035931">
    <property type="entry name" value="YlxR-like_sf"/>
</dbReference>
<dbReference type="InterPro" id="IPR029064">
    <property type="entry name" value="Ribosomal_eL30-like_sf"/>
</dbReference>
<dbReference type="Gene3D" id="3.30.1330.30">
    <property type="match status" value="1"/>
</dbReference>
<comment type="caution">
    <text evidence="2">The sequence shown here is derived from an EMBL/GenBank/DDBJ whole genome shotgun (WGS) entry which is preliminary data.</text>
</comment>
<feature type="domain" description="YlxR" evidence="1">
    <location>
        <begin position="16"/>
        <end position="91"/>
    </location>
</feature>
<dbReference type="Gene3D" id="3.30.1230.10">
    <property type="entry name" value="YlxR-like"/>
    <property type="match status" value="1"/>
</dbReference>
<keyword evidence="3" id="KW-1185">Reference proteome</keyword>